<organism evidence="2 3">
    <name type="scientific">Consotaella salsifontis</name>
    <dbReference type="NCBI Taxonomy" id="1365950"/>
    <lineage>
        <taxon>Bacteria</taxon>
        <taxon>Pseudomonadati</taxon>
        <taxon>Pseudomonadota</taxon>
        <taxon>Alphaproteobacteria</taxon>
        <taxon>Hyphomicrobiales</taxon>
        <taxon>Aurantimonadaceae</taxon>
        <taxon>Consotaella</taxon>
    </lineage>
</organism>
<dbReference type="RefSeq" id="WP_165690879.1">
    <property type="nucleotide sequence ID" value="NZ_FUXL01000012.1"/>
</dbReference>
<dbReference type="SMART" id="SM00347">
    <property type="entry name" value="HTH_MARR"/>
    <property type="match status" value="1"/>
</dbReference>
<dbReference type="GO" id="GO:0003677">
    <property type="term" value="F:DNA binding"/>
    <property type="evidence" value="ECO:0007669"/>
    <property type="project" value="UniProtKB-KW"/>
</dbReference>
<protein>
    <submittedName>
        <fullName evidence="2">DNA-binding transcriptional regulator, MarR family</fullName>
    </submittedName>
</protein>
<accession>A0A1T4SM65</accession>
<sequence>MDEADARRLFDLADVVHGISRQLPPPSNLEPGICTPVEIHVMRCISKHPGKAARAISQASRLPSSNFSRAVRGLEAKGLVRRETNEADARSVDLHLTDMAARNFVRMRDAWSAALDGIVDDPSAMDEIIETLRRIEKALVERRQESGHQQD</sequence>
<dbReference type="Gene3D" id="1.10.10.10">
    <property type="entry name" value="Winged helix-like DNA-binding domain superfamily/Winged helix DNA-binding domain"/>
    <property type="match status" value="1"/>
</dbReference>
<dbReference type="PROSITE" id="PS50995">
    <property type="entry name" value="HTH_MARR_2"/>
    <property type="match status" value="1"/>
</dbReference>
<dbReference type="PANTHER" id="PTHR33164:SF89">
    <property type="entry name" value="MARR FAMILY REGULATORY PROTEIN"/>
    <property type="match status" value="1"/>
</dbReference>
<dbReference type="InterPro" id="IPR036388">
    <property type="entry name" value="WH-like_DNA-bd_sf"/>
</dbReference>
<feature type="domain" description="HTH marR-type" evidence="1">
    <location>
        <begin position="1"/>
        <end position="137"/>
    </location>
</feature>
<dbReference type="AlphaFoldDB" id="A0A1T4SM65"/>
<name>A0A1T4SM65_9HYPH</name>
<keyword evidence="2" id="KW-0238">DNA-binding</keyword>
<evidence type="ECO:0000313" key="2">
    <source>
        <dbReference type="EMBL" id="SKA29322.1"/>
    </source>
</evidence>
<gene>
    <name evidence="2" type="ORF">SAMN05428963_1125</name>
</gene>
<dbReference type="STRING" id="1365950.SAMN05428963_1125"/>
<dbReference type="InterPro" id="IPR039422">
    <property type="entry name" value="MarR/SlyA-like"/>
</dbReference>
<dbReference type="InterPro" id="IPR000835">
    <property type="entry name" value="HTH_MarR-typ"/>
</dbReference>
<reference evidence="2 3" key="1">
    <citation type="submission" date="2017-02" db="EMBL/GenBank/DDBJ databases">
        <authorList>
            <person name="Peterson S.W."/>
        </authorList>
    </citation>
    <scope>NUCLEOTIDE SEQUENCE [LARGE SCALE GENOMIC DNA]</scope>
    <source>
        <strain evidence="2 3">USBA 369</strain>
    </source>
</reference>
<dbReference type="GO" id="GO:0003700">
    <property type="term" value="F:DNA-binding transcription factor activity"/>
    <property type="evidence" value="ECO:0007669"/>
    <property type="project" value="InterPro"/>
</dbReference>
<keyword evidence="3" id="KW-1185">Reference proteome</keyword>
<proteinExistence type="predicted"/>
<dbReference type="EMBL" id="FUXL01000012">
    <property type="protein sequence ID" value="SKA29322.1"/>
    <property type="molecule type" value="Genomic_DNA"/>
</dbReference>
<dbReference type="PANTHER" id="PTHR33164">
    <property type="entry name" value="TRANSCRIPTIONAL REGULATOR, MARR FAMILY"/>
    <property type="match status" value="1"/>
</dbReference>
<dbReference type="Proteomes" id="UP000190135">
    <property type="component" value="Unassembled WGS sequence"/>
</dbReference>
<evidence type="ECO:0000259" key="1">
    <source>
        <dbReference type="PROSITE" id="PS50995"/>
    </source>
</evidence>
<dbReference type="GO" id="GO:0006950">
    <property type="term" value="P:response to stress"/>
    <property type="evidence" value="ECO:0007669"/>
    <property type="project" value="TreeGrafter"/>
</dbReference>
<evidence type="ECO:0000313" key="3">
    <source>
        <dbReference type="Proteomes" id="UP000190135"/>
    </source>
</evidence>
<dbReference type="SUPFAM" id="SSF46785">
    <property type="entry name" value="Winged helix' DNA-binding domain"/>
    <property type="match status" value="1"/>
</dbReference>
<dbReference type="Pfam" id="PF01047">
    <property type="entry name" value="MarR"/>
    <property type="match status" value="1"/>
</dbReference>
<dbReference type="InterPro" id="IPR036390">
    <property type="entry name" value="WH_DNA-bd_sf"/>
</dbReference>